<gene>
    <name evidence="5" type="ORF">K493DRAFT_318085</name>
</gene>
<evidence type="ECO:0000313" key="5">
    <source>
        <dbReference type="EMBL" id="ORX90285.1"/>
    </source>
</evidence>
<feature type="domain" description="WDR59/RTC1-like RING zinc finger" evidence="4">
    <location>
        <begin position="588"/>
        <end position="634"/>
    </location>
</feature>
<dbReference type="Proteomes" id="UP000193498">
    <property type="component" value="Unassembled WGS sequence"/>
</dbReference>
<feature type="compositionally biased region" description="Low complexity" evidence="3">
    <location>
        <begin position="364"/>
        <end position="373"/>
    </location>
</feature>
<keyword evidence="1" id="KW-0853">WD repeat</keyword>
<evidence type="ECO:0000313" key="6">
    <source>
        <dbReference type="Proteomes" id="UP000193498"/>
    </source>
</evidence>
<dbReference type="STRING" id="1314790.A0A1Y1XX79"/>
<dbReference type="InParanoid" id="A0A1Y1XX79"/>
<dbReference type="PANTHER" id="PTHR46170:SF1">
    <property type="entry name" value="GATOR COMPLEX PROTEIN WDR59"/>
    <property type="match status" value="1"/>
</dbReference>
<dbReference type="EMBL" id="MCFE01000387">
    <property type="protein sequence ID" value="ORX90285.1"/>
    <property type="molecule type" value="Genomic_DNA"/>
</dbReference>
<proteinExistence type="predicted"/>
<feature type="region of interest" description="Disordered" evidence="3">
    <location>
        <begin position="400"/>
        <end position="433"/>
    </location>
</feature>
<accession>A0A1Y1XX79</accession>
<dbReference type="InterPro" id="IPR049566">
    <property type="entry name" value="WDR59_RTC1-like_RING_Znf"/>
</dbReference>
<reference evidence="5 6" key="1">
    <citation type="submission" date="2016-07" db="EMBL/GenBank/DDBJ databases">
        <title>Pervasive Adenine N6-methylation of Active Genes in Fungi.</title>
        <authorList>
            <consortium name="DOE Joint Genome Institute"/>
            <person name="Mondo S.J."/>
            <person name="Dannebaum R.O."/>
            <person name="Kuo R.C."/>
            <person name="Labutti K."/>
            <person name="Haridas S."/>
            <person name="Kuo A."/>
            <person name="Salamov A."/>
            <person name="Ahrendt S.R."/>
            <person name="Lipzen A."/>
            <person name="Sullivan W."/>
            <person name="Andreopoulos W.B."/>
            <person name="Clum A."/>
            <person name="Lindquist E."/>
            <person name="Daum C."/>
            <person name="Ramamoorthy G.K."/>
            <person name="Gryganskyi A."/>
            <person name="Culley D."/>
            <person name="Magnuson J.K."/>
            <person name="James T.Y."/>
            <person name="O'Malley M.A."/>
            <person name="Stajich J.E."/>
            <person name="Spatafora J.W."/>
            <person name="Visel A."/>
            <person name="Grigoriev I.V."/>
        </authorList>
    </citation>
    <scope>NUCLEOTIDE SEQUENCE [LARGE SCALE GENOMIC DNA]</scope>
    <source>
        <strain evidence="5 6">CBS 931.73</strain>
    </source>
</reference>
<feature type="region of interest" description="Disordered" evidence="3">
    <location>
        <begin position="1"/>
        <end position="26"/>
    </location>
</feature>
<keyword evidence="6" id="KW-1185">Reference proteome</keyword>
<dbReference type="GO" id="GO:1904263">
    <property type="term" value="P:positive regulation of TORC1 signaling"/>
    <property type="evidence" value="ECO:0007669"/>
    <property type="project" value="TreeGrafter"/>
</dbReference>
<feature type="compositionally biased region" description="Basic and acidic residues" evidence="3">
    <location>
        <begin position="13"/>
        <end position="26"/>
    </location>
</feature>
<dbReference type="InterPro" id="IPR049567">
    <property type="entry name" value="WDR59-like"/>
</dbReference>
<dbReference type="GO" id="GO:0035859">
    <property type="term" value="C:Seh1-associated complex"/>
    <property type="evidence" value="ECO:0007669"/>
    <property type="project" value="TreeGrafter"/>
</dbReference>
<organism evidence="5 6">
    <name type="scientific">Basidiobolus meristosporus CBS 931.73</name>
    <dbReference type="NCBI Taxonomy" id="1314790"/>
    <lineage>
        <taxon>Eukaryota</taxon>
        <taxon>Fungi</taxon>
        <taxon>Fungi incertae sedis</taxon>
        <taxon>Zoopagomycota</taxon>
        <taxon>Entomophthoromycotina</taxon>
        <taxon>Basidiobolomycetes</taxon>
        <taxon>Basidiobolales</taxon>
        <taxon>Basidiobolaceae</taxon>
        <taxon>Basidiobolus</taxon>
    </lineage>
</organism>
<dbReference type="GO" id="GO:0034198">
    <property type="term" value="P:cellular response to amino acid starvation"/>
    <property type="evidence" value="ECO:0007669"/>
    <property type="project" value="TreeGrafter"/>
</dbReference>
<sequence>MDKLNMDDSDDESIQHREGRRLASVIADKDDQSVPFPRMCGAVFTGNDKLVYFFSSLRLPNLGTMGSKPGKSKSSMKSSYTYVHPRSYDSLEQFKAVSRLPKRITTRRLEEDTPYEDQDQDEDELLTIPSLFFKPKNLQPTRGISTAETPGDVALYPGAKQQSSGNFVSTMDVSGLLPINRELAPHYTLLGDDPVKVCRHNAKAALAHNRDDLFKVWSLAALILTECVGSVENPAKIQGLLDEERAHESMSSLIDGKRILEMSGWGGHPFGRVMVQSLMQHFEKLGDIQTLALLACVFSQPFPPRDNMVLERAQPDLLGSTDYFNIRSYRSNFNNPSWGDSNGNSAIDHILRTPFTVPAKIPRSSSLSSQFSSRPAYPTLDDSPRGYQQYEVQSFMTPRGALSSQSHVPPGIGSGGGSSAASNGPLHPFRKDSTMSAYNQPMYTPFLGNRSRRGSLNYDNLSSSLSVFKRRPAPSIVPIETVKVVMMNEDEFDEDKRPAKVTLLDPALGARYDCYRLAYAETLYRWGLLDARAEVLKFIAIHKPWNSLIRAESRQIGLEFATYCSECNKELPPGSKCFICDRKRAGLKCVICRVTVKGLTNFCLLCLHGGHSNHIRDWFSSNQMCPTGCGCLCILNNGGFGAS</sequence>
<evidence type="ECO:0000256" key="3">
    <source>
        <dbReference type="SAM" id="MobiDB-lite"/>
    </source>
</evidence>
<protein>
    <recommendedName>
        <fullName evidence="4">WDR59/RTC1-like RING zinc finger domain-containing protein</fullName>
    </recommendedName>
</protein>
<evidence type="ECO:0000256" key="2">
    <source>
        <dbReference type="ARBA" id="ARBA00022737"/>
    </source>
</evidence>
<evidence type="ECO:0000259" key="4">
    <source>
        <dbReference type="Pfam" id="PF17120"/>
    </source>
</evidence>
<dbReference type="OrthoDB" id="5599029at2759"/>
<feature type="region of interest" description="Disordered" evidence="3">
    <location>
        <begin position="361"/>
        <end position="384"/>
    </location>
</feature>
<dbReference type="PANTHER" id="PTHR46170">
    <property type="entry name" value="GATOR COMPLEX PROTEIN WDR59"/>
    <property type="match status" value="1"/>
</dbReference>
<dbReference type="GO" id="GO:0005774">
    <property type="term" value="C:vacuolar membrane"/>
    <property type="evidence" value="ECO:0007669"/>
    <property type="project" value="TreeGrafter"/>
</dbReference>
<dbReference type="AlphaFoldDB" id="A0A1Y1XX79"/>
<dbReference type="Pfam" id="PF17120">
    <property type="entry name" value="zf-RING_16"/>
    <property type="match status" value="1"/>
</dbReference>
<comment type="caution">
    <text evidence="5">The sequence shown here is derived from an EMBL/GenBank/DDBJ whole genome shotgun (WGS) entry which is preliminary data.</text>
</comment>
<dbReference type="GO" id="GO:0035591">
    <property type="term" value="F:signaling adaptor activity"/>
    <property type="evidence" value="ECO:0007669"/>
    <property type="project" value="TreeGrafter"/>
</dbReference>
<keyword evidence="2" id="KW-0677">Repeat</keyword>
<name>A0A1Y1XX79_9FUNG</name>
<evidence type="ECO:0000256" key="1">
    <source>
        <dbReference type="ARBA" id="ARBA00022574"/>
    </source>
</evidence>